<reference evidence="1 2" key="1">
    <citation type="journal article" date="2022" name="Allergy">
        <title>Genome assembly and annotation of Periplaneta americana reveal a comprehensive cockroach allergen profile.</title>
        <authorList>
            <person name="Wang L."/>
            <person name="Xiong Q."/>
            <person name="Saelim N."/>
            <person name="Wang L."/>
            <person name="Nong W."/>
            <person name="Wan A.T."/>
            <person name="Shi M."/>
            <person name="Liu X."/>
            <person name="Cao Q."/>
            <person name="Hui J.H.L."/>
            <person name="Sookrung N."/>
            <person name="Leung T.F."/>
            <person name="Tungtrongchitr A."/>
            <person name="Tsui S.K.W."/>
        </authorList>
    </citation>
    <scope>NUCLEOTIDE SEQUENCE [LARGE SCALE GENOMIC DNA]</scope>
    <source>
        <strain evidence="1">PWHHKU_190912</strain>
    </source>
</reference>
<name>A0ABQ8TQ47_PERAM</name>
<evidence type="ECO:0000313" key="2">
    <source>
        <dbReference type="Proteomes" id="UP001148838"/>
    </source>
</evidence>
<protein>
    <submittedName>
        <fullName evidence="1">Uncharacterized protein</fullName>
    </submittedName>
</protein>
<proteinExistence type="predicted"/>
<comment type="caution">
    <text evidence="1">The sequence shown here is derived from an EMBL/GenBank/DDBJ whole genome shotgun (WGS) entry which is preliminary data.</text>
</comment>
<evidence type="ECO:0000313" key="1">
    <source>
        <dbReference type="EMBL" id="KAJ4448752.1"/>
    </source>
</evidence>
<dbReference type="EMBL" id="JAJSOF020000003">
    <property type="protein sequence ID" value="KAJ4448752.1"/>
    <property type="molecule type" value="Genomic_DNA"/>
</dbReference>
<organism evidence="1 2">
    <name type="scientific">Periplaneta americana</name>
    <name type="common">American cockroach</name>
    <name type="synonym">Blatta americana</name>
    <dbReference type="NCBI Taxonomy" id="6978"/>
    <lineage>
        <taxon>Eukaryota</taxon>
        <taxon>Metazoa</taxon>
        <taxon>Ecdysozoa</taxon>
        <taxon>Arthropoda</taxon>
        <taxon>Hexapoda</taxon>
        <taxon>Insecta</taxon>
        <taxon>Pterygota</taxon>
        <taxon>Neoptera</taxon>
        <taxon>Polyneoptera</taxon>
        <taxon>Dictyoptera</taxon>
        <taxon>Blattodea</taxon>
        <taxon>Blattoidea</taxon>
        <taxon>Blattidae</taxon>
        <taxon>Blattinae</taxon>
        <taxon>Periplaneta</taxon>
    </lineage>
</organism>
<dbReference type="Proteomes" id="UP001148838">
    <property type="component" value="Unassembled WGS sequence"/>
</dbReference>
<accession>A0ABQ8TQ47</accession>
<gene>
    <name evidence="1" type="ORF">ANN_00143</name>
</gene>
<sequence>MTSHDNIHSQHYPASSHSAETFSWLEYNMHLIKIAFVTTFGLHQVLSATADHKMLSEEQQHILLCVSNIANKYFFPESSLLVSLPPEQEDEVFTKPLLPLDIPRYDELLVSFLLREMNQGSRWCLQISRPGASTMEMQEYVFVKHHNYIVFTWTDQPDGDVLGNLMDQMDELRFSLAMNSRARFIFVVAGQISSVTSDLARDIADKLWTEYNIIDAVILIPRKETANSEGIHSDVAIIDIYFWVPYQTDGMCSDNSVSLIDKWIGGSEGRFLNGAFLFPNKTPSKFRGCSLTASAAKSEPVFVTVSNDTDANNNIRHIYGGLEIEYFKLYSEAMNVSVIYKPPPPGDAVKQRIDLVLNLQDGLLDVAFGAIPIHPVITAIADPTIIHVNEQMKWCSGAHGYG</sequence>
<keyword evidence="2" id="KW-1185">Reference proteome</keyword>